<dbReference type="EMBL" id="KN847442">
    <property type="protein sequence ID" value="KIW35756.1"/>
    <property type="molecule type" value="Genomic_DNA"/>
</dbReference>
<dbReference type="Proteomes" id="UP000053342">
    <property type="component" value="Unassembled WGS sequence"/>
</dbReference>
<keyword evidence="2" id="KW-1185">Reference proteome</keyword>
<protein>
    <submittedName>
        <fullName evidence="1">Uncharacterized protein</fullName>
    </submittedName>
</protein>
<gene>
    <name evidence="1" type="ORF">PV06_11903</name>
</gene>
<accession>A0A0D2A5W8</accession>
<reference evidence="1 2" key="1">
    <citation type="submission" date="2015-01" db="EMBL/GenBank/DDBJ databases">
        <title>The Genome Sequence of Exophiala oligosperma CBS72588.</title>
        <authorList>
            <consortium name="The Broad Institute Genomics Platform"/>
            <person name="Cuomo C."/>
            <person name="de Hoog S."/>
            <person name="Gorbushina A."/>
            <person name="Stielow B."/>
            <person name="Teixiera M."/>
            <person name="Abouelleil A."/>
            <person name="Chapman S.B."/>
            <person name="Priest M."/>
            <person name="Young S.K."/>
            <person name="Wortman J."/>
            <person name="Nusbaum C."/>
            <person name="Birren B."/>
        </authorList>
    </citation>
    <scope>NUCLEOTIDE SEQUENCE [LARGE SCALE GENOMIC DNA]</scope>
    <source>
        <strain evidence="1 2">CBS 72588</strain>
    </source>
</reference>
<dbReference type="HOGENOM" id="CLU_2171065_0_0_1"/>
<proteinExistence type="predicted"/>
<dbReference type="RefSeq" id="XP_016255972.1">
    <property type="nucleotide sequence ID" value="XM_016413649.1"/>
</dbReference>
<dbReference type="VEuPathDB" id="FungiDB:PV06_11903"/>
<organism evidence="1 2">
    <name type="scientific">Exophiala oligosperma</name>
    <dbReference type="NCBI Taxonomy" id="215243"/>
    <lineage>
        <taxon>Eukaryota</taxon>
        <taxon>Fungi</taxon>
        <taxon>Dikarya</taxon>
        <taxon>Ascomycota</taxon>
        <taxon>Pezizomycotina</taxon>
        <taxon>Eurotiomycetes</taxon>
        <taxon>Chaetothyriomycetidae</taxon>
        <taxon>Chaetothyriales</taxon>
        <taxon>Herpotrichiellaceae</taxon>
        <taxon>Exophiala</taxon>
    </lineage>
</organism>
<dbReference type="AlphaFoldDB" id="A0A0D2A5W8"/>
<sequence length="110" mass="12240">MPHTAITISACSDVLVTSTDRKNGRYDDTKPKVAAWKISPALPDKREFVYMLKDITAELILGEDGFRVSIPQKALYDNLLNKRATFRVDYYVKNGVGCVTKIVVAVFGSI</sequence>
<evidence type="ECO:0000313" key="2">
    <source>
        <dbReference type="Proteomes" id="UP000053342"/>
    </source>
</evidence>
<dbReference type="GeneID" id="27363977"/>
<evidence type="ECO:0000313" key="1">
    <source>
        <dbReference type="EMBL" id="KIW35756.1"/>
    </source>
</evidence>
<name>A0A0D2A5W8_9EURO</name>